<proteinExistence type="predicted"/>
<evidence type="ECO:0000313" key="1">
    <source>
        <dbReference type="EMBL" id="RFA94894.1"/>
    </source>
</evidence>
<accession>A0A371QWV5</accession>
<sequence>KGVDSVPHAREVLTNATTPVSCKVGGVPEVVKRSIAEAYLLEPCDSATLVDKIIELSSIGKNDLIEIALRLRNHALNLFNEKYIETKLASLFSQLLDGSNLEPTL</sequence>
<dbReference type="EMBL" id="NMUF01000072">
    <property type="protein sequence ID" value="RFA94894.1"/>
    <property type="molecule type" value="Genomic_DNA"/>
</dbReference>
<protein>
    <submittedName>
        <fullName evidence="1">Uncharacterized protein</fullName>
    </submittedName>
</protein>
<organism evidence="1 2">
    <name type="scientific">Pyrobaculum aerophilum</name>
    <dbReference type="NCBI Taxonomy" id="13773"/>
    <lineage>
        <taxon>Archaea</taxon>
        <taxon>Thermoproteota</taxon>
        <taxon>Thermoprotei</taxon>
        <taxon>Thermoproteales</taxon>
        <taxon>Thermoproteaceae</taxon>
        <taxon>Pyrobaculum</taxon>
    </lineage>
</organism>
<dbReference type="AlphaFoldDB" id="A0A371QWV5"/>
<evidence type="ECO:0000313" key="2">
    <source>
        <dbReference type="Proteomes" id="UP000256877"/>
    </source>
</evidence>
<reference evidence="1 2" key="1">
    <citation type="submission" date="2017-07" db="EMBL/GenBank/DDBJ databases">
        <title>Draft genome sequence of aerobic hyperthermophilic archaea, Pyrobaculum aerophilum YKB31 and YKB32.</title>
        <authorList>
            <person name="Mochizuki T."/>
            <person name="Berliner A.J."/>
            <person name="Yoshida-Takashima Y."/>
            <person name="Takaki Y."/>
            <person name="Nunoura T."/>
            <person name="Takai K."/>
        </authorList>
    </citation>
    <scope>NUCLEOTIDE SEQUENCE [LARGE SCALE GENOMIC DNA]</scope>
    <source>
        <strain evidence="1 2">YKB32</strain>
    </source>
</reference>
<comment type="caution">
    <text evidence="1">The sequence shown here is derived from an EMBL/GenBank/DDBJ whole genome shotgun (WGS) entry which is preliminary data.</text>
</comment>
<dbReference type="SUPFAM" id="SSF53756">
    <property type="entry name" value="UDP-Glycosyltransferase/glycogen phosphorylase"/>
    <property type="match status" value="1"/>
</dbReference>
<feature type="non-terminal residue" evidence="1">
    <location>
        <position position="1"/>
    </location>
</feature>
<name>A0A371QWV5_9CREN</name>
<gene>
    <name evidence="1" type="ORF">CGL52_13835</name>
</gene>
<dbReference type="Proteomes" id="UP000256877">
    <property type="component" value="Unassembled WGS sequence"/>
</dbReference>